<dbReference type="Proteomes" id="UP000314294">
    <property type="component" value="Unassembled WGS sequence"/>
</dbReference>
<proteinExistence type="predicted"/>
<dbReference type="EMBL" id="SRLO01000477">
    <property type="protein sequence ID" value="TNN54705.1"/>
    <property type="molecule type" value="Genomic_DNA"/>
</dbReference>
<reference evidence="1 2" key="1">
    <citation type="submission" date="2019-03" db="EMBL/GenBank/DDBJ databases">
        <title>First draft genome of Liparis tanakae, snailfish: a comprehensive survey of snailfish specific genes.</title>
        <authorList>
            <person name="Kim W."/>
            <person name="Song I."/>
            <person name="Jeong J.-H."/>
            <person name="Kim D."/>
            <person name="Kim S."/>
            <person name="Ryu S."/>
            <person name="Song J.Y."/>
            <person name="Lee S.K."/>
        </authorList>
    </citation>
    <scope>NUCLEOTIDE SEQUENCE [LARGE SCALE GENOMIC DNA]</scope>
    <source>
        <tissue evidence="1">Muscle</tissue>
    </source>
</reference>
<accession>A0A4Z2GNI2</accession>
<keyword evidence="2" id="KW-1185">Reference proteome</keyword>
<gene>
    <name evidence="1" type="ORF">EYF80_035108</name>
</gene>
<protein>
    <submittedName>
        <fullName evidence="1">Uncharacterized protein</fullName>
    </submittedName>
</protein>
<organism evidence="1 2">
    <name type="scientific">Liparis tanakae</name>
    <name type="common">Tanaka's snailfish</name>
    <dbReference type="NCBI Taxonomy" id="230148"/>
    <lineage>
        <taxon>Eukaryota</taxon>
        <taxon>Metazoa</taxon>
        <taxon>Chordata</taxon>
        <taxon>Craniata</taxon>
        <taxon>Vertebrata</taxon>
        <taxon>Euteleostomi</taxon>
        <taxon>Actinopterygii</taxon>
        <taxon>Neopterygii</taxon>
        <taxon>Teleostei</taxon>
        <taxon>Neoteleostei</taxon>
        <taxon>Acanthomorphata</taxon>
        <taxon>Eupercaria</taxon>
        <taxon>Perciformes</taxon>
        <taxon>Cottioidei</taxon>
        <taxon>Cottales</taxon>
        <taxon>Liparidae</taxon>
        <taxon>Liparis</taxon>
    </lineage>
</organism>
<name>A0A4Z2GNI2_9TELE</name>
<dbReference type="AlphaFoldDB" id="A0A4Z2GNI2"/>
<evidence type="ECO:0000313" key="1">
    <source>
        <dbReference type="EMBL" id="TNN54705.1"/>
    </source>
</evidence>
<evidence type="ECO:0000313" key="2">
    <source>
        <dbReference type="Proteomes" id="UP000314294"/>
    </source>
</evidence>
<sequence>MEFGSYPKGQSKLLYTSLSDGTLLFVLRVASGSSLRLREVVKVGGVFLALLRRSDFISKGRRERAEAAAEPRTVRLLMCSMVRRQRSTWTNTSRNCLDERL</sequence>
<comment type="caution">
    <text evidence="1">The sequence shown here is derived from an EMBL/GenBank/DDBJ whole genome shotgun (WGS) entry which is preliminary data.</text>
</comment>